<evidence type="ECO:0000313" key="2">
    <source>
        <dbReference type="Proteomes" id="UP000199017"/>
    </source>
</evidence>
<dbReference type="InterPro" id="IPR024562">
    <property type="entry name" value="YqhG"/>
</dbReference>
<keyword evidence="2" id="KW-1185">Reference proteome</keyword>
<dbReference type="Proteomes" id="UP000199017">
    <property type="component" value="Unassembled WGS sequence"/>
</dbReference>
<evidence type="ECO:0000313" key="1">
    <source>
        <dbReference type="EMBL" id="SDH34367.1"/>
    </source>
</evidence>
<name>A0A1G8BMC4_9BACI</name>
<sequence>MEQKVLHQFVKRYFKANDADILIDDNKRLKVQLTEELDQQLMNRPFYWQYIKKTGGIPQPMTLTLITEGEKEKQEKAEYLHFGSPRLHQIFQSAKKQGNWTILYEEKKEGKEPTPLFPWLVVNVKISYTSYQRKDSIQSIGLQLIHGQMVENMMEHLNSKKLNNIIAAHSFPMHSLIQVNSGLQRVKRHIENRLLNEPKHWAEKAYQKMKEEINILEAYYHSSSQPQEEYVQEKNAIVERYKPRIYVDIINSGLFYLGDSSFQ</sequence>
<dbReference type="STRING" id="930129.SAMN05216352_10117"/>
<dbReference type="AlphaFoldDB" id="A0A1G8BMC4"/>
<dbReference type="OrthoDB" id="2433584at2"/>
<dbReference type="RefSeq" id="WP_091579213.1">
    <property type="nucleotide sequence ID" value="NZ_FNDU01000001.1"/>
</dbReference>
<accession>A0A1G8BMC4</accession>
<protein>
    <recommendedName>
        <fullName evidence="3">YqhG</fullName>
    </recommendedName>
</protein>
<proteinExistence type="predicted"/>
<evidence type="ECO:0008006" key="3">
    <source>
        <dbReference type="Google" id="ProtNLM"/>
    </source>
</evidence>
<dbReference type="EMBL" id="FNDU01000001">
    <property type="protein sequence ID" value="SDH34367.1"/>
    <property type="molecule type" value="Genomic_DNA"/>
</dbReference>
<gene>
    <name evidence="1" type="ORF">SAMN05216352_10117</name>
</gene>
<organism evidence="1 2">
    <name type="scientific">Alteribacillus bidgolensis</name>
    <dbReference type="NCBI Taxonomy" id="930129"/>
    <lineage>
        <taxon>Bacteria</taxon>
        <taxon>Bacillati</taxon>
        <taxon>Bacillota</taxon>
        <taxon>Bacilli</taxon>
        <taxon>Bacillales</taxon>
        <taxon>Bacillaceae</taxon>
        <taxon>Alteribacillus</taxon>
    </lineage>
</organism>
<reference evidence="1 2" key="1">
    <citation type="submission" date="2016-10" db="EMBL/GenBank/DDBJ databases">
        <authorList>
            <person name="de Groot N.N."/>
        </authorList>
    </citation>
    <scope>NUCLEOTIDE SEQUENCE [LARGE SCALE GENOMIC DNA]</scope>
    <source>
        <strain evidence="2">P4B,CCM 7963,CECT 7998,DSM 25260,IBRC-M 10614,KCTC 13821</strain>
    </source>
</reference>
<dbReference type="Pfam" id="PF11079">
    <property type="entry name" value="YqhG"/>
    <property type="match status" value="1"/>
</dbReference>